<dbReference type="Proteomes" id="UP000502823">
    <property type="component" value="Unassembled WGS sequence"/>
</dbReference>
<feature type="compositionally biased region" description="Basic and acidic residues" evidence="1">
    <location>
        <begin position="2234"/>
        <end position="2245"/>
    </location>
</feature>
<comment type="caution">
    <text evidence="2">The sequence shown here is derived from an EMBL/GenBank/DDBJ whole genome shotgun (WGS) entry which is preliminary data.</text>
</comment>
<evidence type="ECO:0000256" key="1">
    <source>
        <dbReference type="SAM" id="MobiDB-lite"/>
    </source>
</evidence>
<feature type="compositionally biased region" description="Low complexity" evidence="1">
    <location>
        <begin position="143"/>
        <end position="164"/>
    </location>
</feature>
<feature type="region of interest" description="Disordered" evidence="1">
    <location>
        <begin position="514"/>
        <end position="539"/>
    </location>
</feature>
<feature type="compositionally biased region" description="Polar residues" evidence="1">
    <location>
        <begin position="2086"/>
        <end position="2116"/>
    </location>
</feature>
<feature type="compositionally biased region" description="Basic and acidic residues" evidence="1">
    <location>
        <begin position="1921"/>
        <end position="1930"/>
    </location>
</feature>
<organism evidence="2 3">
    <name type="scientific">Coptotermes formosanus</name>
    <name type="common">Formosan subterranean termite</name>
    <dbReference type="NCBI Taxonomy" id="36987"/>
    <lineage>
        <taxon>Eukaryota</taxon>
        <taxon>Metazoa</taxon>
        <taxon>Ecdysozoa</taxon>
        <taxon>Arthropoda</taxon>
        <taxon>Hexapoda</taxon>
        <taxon>Insecta</taxon>
        <taxon>Pterygota</taxon>
        <taxon>Neoptera</taxon>
        <taxon>Polyneoptera</taxon>
        <taxon>Dictyoptera</taxon>
        <taxon>Blattodea</taxon>
        <taxon>Blattoidea</taxon>
        <taxon>Termitoidae</taxon>
        <taxon>Rhinotermitidae</taxon>
        <taxon>Coptotermes</taxon>
    </lineage>
</organism>
<keyword evidence="3" id="KW-1185">Reference proteome</keyword>
<evidence type="ECO:0000313" key="3">
    <source>
        <dbReference type="Proteomes" id="UP000502823"/>
    </source>
</evidence>
<feature type="compositionally biased region" description="Basic and acidic residues" evidence="1">
    <location>
        <begin position="795"/>
        <end position="804"/>
    </location>
</feature>
<accession>A0A6L2PI62</accession>
<feature type="region of interest" description="Disordered" evidence="1">
    <location>
        <begin position="290"/>
        <end position="311"/>
    </location>
</feature>
<dbReference type="InParanoid" id="A0A6L2PI62"/>
<feature type="region of interest" description="Disordered" evidence="1">
    <location>
        <begin position="934"/>
        <end position="956"/>
    </location>
</feature>
<dbReference type="EMBL" id="BLKM01000350">
    <property type="protein sequence ID" value="GFG32094.1"/>
    <property type="molecule type" value="Genomic_DNA"/>
</dbReference>
<protein>
    <submittedName>
        <fullName evidence="2">Uncharacterized protein</fullName>
    </submittedName>
</protein>
<evidence type="ECO:0000313" key="2">
    <source>
        <dbReference type="EMBL" id="GFG32094.1"/>
    </source>
</evidence>
<feature type="region of interest" description="Disordered" evidence="1">
    <location>
        <begin position="554"/>
        <end position="583"/>
    </location>
</feature>
<feature type="compositionally biased region" description="Basic and acidic residues" evidence="1">
    <location>
        <begin position="2065"/>
        <end position="2078"/>
    </location>
</feature>
<feature type="region of interest" description="Disordered" evidence="1">
    <location>
        <begin position="2052"/>
        <end position="2154"/>
    </location>
</feature>
<gene>
    <name evidence="2" type="ORF">Cfor_06864</name>
</gene>
<name>A0A6L2PI62_COPFO</name>
<feature type="region of interest" description="Disordered" evidence="1">
    <location>
        <begin position="137"/>
        <end position="184"/>
    </location>
</feature>
<feature type="region of interest" description="Disordered" evidence="1">
    <location>
        <begin position="2169"/>
        <end position="2286"/>
    </location>
</feature>
<reference evidence="3" key="1">
    <citation type="submission" date="2020-01" db="EMBL/GenBank/DDBJ databases">
        <title>Draft genome sequence of the Termite Coptotermes fromosanus.</title>
        <authorList>
            <person name="Itakura S."/>
            <person name="Yosikawa Y."/>
            <person name="Umezawa K."/>
        </authorList>
    </citation>
    <scope>NUCLEOTIDE SEQUENCE [LARGE SCALE GENOMIC DNA]</scope>
</reference>
<feature type="compositionally biased region" description="Polar residues" evidence="1">
    <location>
        <begin position="2139"/>
        <end position="2152"/>
    </location>
</feature>
<feature type="compositionally biased region" description="Basic and acidic residues" evidence="1">
    <location>
        <begin position="170"/>
        <end position="184"/>
    </location>
</feature>
<feature type="compositionally biased region" description="Low complexity" evidence="1">
    <location>
        <begin position="1596"/>
        <end position="1610"/>
    </location>
</feature>
<feature type="region of interest" description="Disordered" evidence="1">
    <location>
        <begin position="783"/>
        <end position="804"/>
    </location>
</feature>
<feature type="region of interest" description="Disordered" evidence="1">
    <location>
        <begin position="1586"/>
        <end position="1610"/>
    </location>
</feature>
<proteinExistence type="predicted"/>
<feature type="region of interest" description="Disordered" evidence="1">
    <location>
        <begin position="1903"/>
        <end position="1961"/>
    </location>
</feature>
<feature type="compositionally biased region" description="Polar residues" evidence="1">
    <location>
        <begin position="514"/>
        <end position="527"/>
    </location>
</feature>
<feature type="region of interest" description="Disordered" evidence="1">
    <location>
        <begin position="1268"/>
        <end position="1292"/>
    </location>
</feature>
<dbReference type="OrthoDB" id="8197951at2759"/>
<sequence length="2365" mass="262056">MEVIPSTARGSGSIPLHQHNVEEWSRLDSLTGMLEHARVETGRWTANTSTSSQQYGKVVDSRARNLADGSMQQRQRKQLEVFQAQVPGGSLQVIRTQSVTSTSSSSSSWRQTLQSNANVASDFENIQLPVKPLDLSTQKTKASVGRSGSIGSRRPPSRPRSVISKVDTAISEKKLHSNSEKEDVDQRLSEVSRICQEIHEESKNNMSNSLLFPVPQSTFSLPAPCDNTVIKADNINRRDFSDVNTYNYTKSDKEDSLSLLGTFSDREKEADQSVSNGRVHAIITRNESSSIEDFQNNNHSEKDRLSEGSDMSTDLARTSVIRRSLQLPNRENHLYSSSGSVSKFCQELQDGKALDAVKNNVTGFDALEKIFRYDSGSERNTSLLFEKNNQACSLNSVTDKSGNGYELSGSGVFNSAKVSSYKHHSFITVESLKEVRGRLRHLSAPSPDGIQRPDSTKYQTRYMEDSDDGIVIEDFSKPIPGTNPGLAEQVPNSCVKLCLYGMEAMADCRNSMNKSAGTGSLESRTCNRSSSSGGSRSEEWYNRRKSYGFEQVHNQRTDNHSEPVTFQEKTRVESSTDSGIYRSSETVTTSSWAPFNSEKANGQSTCGNLKANHNIKIKQRSNDGLIIETENRGTETNSQTGGRTVVTFGSDNGSNKREVHVNGGNMMETSSMTVSNNWVSGCDSRVTNTMTSNTSVKSFRRFSEPVTVTIPIVHDDSFNNINGTDIIDAKKCYLKQFSERSSRSIEDDWRKSGTSLTSGNNSVQKNLADVSKTLAARRELFQKHNGGNDLSPASKHTDNQIKRHSIAVDESKYVREGLKNYNLYDKRIGHINSENMSKTTSTGIPDVANCTGLNICNNKYATPLHKELECKIPAGTGMSQDGSDFKSSSFTFETGDDDELFLQNHLVGKKHKKVEFCKTEVHFAAEPGRFNIVETDEKPPPNNIRRRRRSTSNSSSYAILSTPHVQDAGKTSLPEIRFGDSPYEMKLLGGTESNNTPYQMDVSGNTCNKRDVNYSMHIMPASSFPIEFQDHANNFFTQENATGFSSGEQDAVEIEVPSNEKDVCSDSVVLKPNPMTSTSARPRSILKNGKSAHFFHLGETDGVLISALNEKSETLSGDHEVKWGVRLKPIHNRHLPLSSTFTWKPTVTLDNPKLDGQKQQNCSPSPTLKNGKLQFPHSYAEGTGLSITPKSFQPYFQRKCDDDFVATVSANTQSPVSGGGGREVKIFMAPSWSVAERVRQVEDLEHAALETRGYSTKVNLVSGKTTVIDSRSSDEQQKQSVPVLPRHQQNSHQKSVCLHIDKQKEEAVSLCDMRGHTASDKGLVVHICKNDGSNGEEGHESPASNVKIKNSSTAADIKSKNVNKTTTILIDVSAVPSSNCVTEMGLLKNETLKKSGHEESGNSTGNLQSPSLIMKTFNSSYKVQAQEENKQDGFDHYEQAKRQMNSSCTNRQIEVPIAAPRTKKMNIQSQNSKSKYRSDFCIKTTGSNTNSELLGKKTCVNNEAEEDANEEMLVVCNQLAVLKELYFSADLSDDSELADEEVRSYMSGGGDEDDRAQDVDSCSMVSGSWSRVRPFRNIQHHFHKFNTKQKDHADGSSMLKLNNSKQSSSQKTVIEDNLQSYSSVVHPNNILVNTHSVHPKITSLSLQHKGLSTEPPPHVCDTSSDCDKYRTNFHISPSSKKGNIHINEFEYPTDIKVNALSTTASSKSCNKALFTLQNCNADSSKSLFTQKHKALLPAVVKPALEPESHTICIKHDERNYGNLNPRTQKRWDNSLGPDHTMSLLGKKVLHPETEDKFVLHDTHNEHDYSPKCSSKQESDPMVLSNNMSLSSVLNKTTNKDQEKKQFPAFVPTQYATSVSSNTSVLVSNRKNSIEDSKKEKVKVRGEEIKRDGHFHVKMLSSEKHKHLDRTYNHESEEETEISDHYHERASRASALKSIKSLSTTHDRSVSSGGRVHSGGEVTMSPVYENMKMLLVEPTTKSSVQNLLTNTGETESDILEELTQAADQILQAVVGYTDEESCRASSDEPDDEIVKNGRRRRVNRFGKVQKPLVSLGTITEAPSAKKQQETRSRTSELRSHKSIGGTRKSQQITKTCPHPTSSTSSLESFTREISQMQKRALLKQEGSSSADSYNKRKVESSSASSMPIKSGSRTARLFQRANSREHLLQTYTSSSEDVASGVKEENNRKPLVPRCTRSHNSSNNKSDPMKSSLKKSAVSPDSQPNLSAKVRARKRDADTNKAKERLPGTSNRIIPLVRKSNDGDSMKPTGGKLHTSRSREDRHVRGSSRLTVKRENMDLRHRAQGGGAKTMEPSVHDKSKRTVIHERVMGNMRDIGLPSASCVVTKKKLGLASSQNEDLVERKAGK</sequence>